<name>A0A844FUT2_9FIRM</name>
<dbReference type="GO" id="GO:0045259">
    <property type="term" value="C:proton-transporting ATP synthase complex"/>
    <property type="evidence" value="ECO:0007669"/>
    <property type="project" value="UniProtKB-KW"/>
</dbReference>
<proteinExistence type="inferred from homology"/>
<comment type="function">
    <text evidence="11 13">F(1)F(0) ATP synthase produces ATP from ADP in the presence of a proton or sodium gradient. F-type ATPases consist of two structural domains, F(1) containing the extramembraneous catalytic core and F(0) containing the membrane proton channel, linked together by a central stalk and a peripheral stalk. During catalysis, ATP synthesis in the catalytic domain of F(1) is coupled via a rotary mechanism of the central stalk subunits to proton translocation.</text>
</comment>
<keyword evidence="15" id="KW-0175">Coiled coil</keyword>
<dbReference type="SUPFAM" id="SSF81573">
    <property type="entry name" value="F1F0 ATP synthase subunit B, membrane domain"/>
    <property type="match status" value="1"/>
</dbReference>
<evidence type="ECO:0000256" key="12">
    <source>
        <dbReference type="ARBA" id="ARBA00037847"/>
    </source>
</evidence>
<feature type="transmembrane region" description="Helical" evidence="13">
    <location>
        <begin position="20"/>
        <end position="39"/>
    </location>
</feature>
<dbReference type="InterPro" id="IPR005864">
    <property type="entry name" value="ATP_synth_F0_bsu_bac"/>
</dbReference>
<dbReference type="Pfam" id="PF00430">
    <property type="entry name" value="ATP-synt_B"/>
    <property type="match status" value="1"/>
</dbReference>
<dbReference type="InterPro" id="IPR028987">
    <property type="entry name" value="ATP_synth_B-like_membr_sf"/>
</dbReference>
<evidence type="ECO:0000256" key="10">
    <source>
        <dbReference type="ARBA" id="ARBA00023310"/>
    </source>
</evidence>
<comment type="subunit">
    <text evidence="13">F-type ATPases have 2 components, F(1) - the catalytic core - and F(0) - the membrane proton channel. F(1) has five subunits: alpha(3), beta(3), gamma(1), delta(1), epsilon(1). F(0) has three main subunits: a(1), b(2) and c(10-14). The alpha and beta chains form an alternating ring which encloses part of the gamma chain. F(1) is attached to F(0) by a central stalk formed by the gamma and epsilon chains, while a peripheral stalk is formed by the delta and b chains.</text>
</comment>
<dbReference type="InterPro" id="IPR050059">
    <property type="entry name" value="ATP_synthase_B_chain"/>
</dbReference>
<evidence type="ECO:0000256" key="2">
    <source>
        <dbReference type="ARBA" id="ARBA00022448"/>
    </source>
</evidence>
<dbReference type="GO" id="GO:0046961">
    <property type="term" value="F:proton-transporting ATPase activity, rotational mechanism"/>
    <property type="evidence" value="ECO:0007669"/>
    <property type="project" value="TreeGrafter"/>
</dbReference>
<organism evidence="16 17">
    <name type="scientific">Sharpea porci</name>
    <dbReference type="NCBI Taxonomy" id="2652286"/>
    <lineage>
        <taxon>Bacteria</taxon>
        <taxon>Bacillati</taxon>
        <taxon>Bacillota</taxon>
        <taxon>Erysipelotrichia</taxon>
        <taxon>Erysipelotrichales</taxon>
        <taxon>Coprobacillaceae</taxon>
        <taxon>Sharpea</taxon>
    </lineage>
</organism>
<dbReference type="GO" id="GO:0012505">
    <property type="term" value="C:endomembrane system"/>
    <property type="evidence" value="ECO:0007669"/>
    <property type="project" value="UniProtKB-SubCell"/>
</dbReference>
<comment type="similarity">
    <text evidence="1 13 14">Belongs to the ATPase B chain family.</text>
</comment>
<dbReference type="InterPro" id="IPR002146">
    <property type="entry name" value="ATP_synth_b/b'su_bac/chlpt"/>
</dbReference>
<evidence type="ECO:0000256" key="7">
    <source>
        <dbReference type="ARBA" id="ARBA00022989"/>
    </source>
</evidence>
<dbReference type="AlphaFoldDB" id="A0A844FUT2"/>
<dbReference type="HAMAP" id="MF_01398">
    <property type="entry name" value="ATP_synth_b_bprime"/>
    <property type="match status" value="1"/>
</dbReference>
<dbReference type="GO" id="GO:0005886">
    <property type="term" value="C:plasma membrane"/>
    <property type="evidence" value="ECO:0007669"/>
    <property type="project" value="UniProtKB-SubCell"/>
</dbReference>
<comment type="caution">
    <text evidence="16">The sequence shown here is derived from an EMBL/GenBank/DDBJ whole genome shotgun (WGS) entry which is preliminary data.</text>
</comment>
<keyword evidence="5 13" id="KW-0812">Transmembrane</keyword>
<keyword evidence="7 13" id="KW-1133">Transmembrane helix</keyword>
<evidence type="ECO:0000256" key="1">
    <source>
        <dbReference type="ARBA" id="ARBA00005513"/>
    </source>
</evidence>
<dbReference type="GO" id="GO:0046933">
    <property type="term" value="F:proton-transporting ATP synthase activity, rotational mechanism"/>
    <property type="evidence" value="ECO:0007669"/>
    <property type="project" value="UniProtKB-UniRule"/>
</dbReference>
<feature type="coiled-coil region" evidence="15">
    <location>
        <begin position="71"/>
        <end position="135"/>
    </location>
</feature>
<evidence type="ECO:0000256" key="3">
    <source>
        <dbReference type="ARBA" id="ARBA00022475"/>
    </source>
</evidence>
<dbReference type="RefSeq" id="WP_154517156.1">
    <property type="nucleotide sequence ID" value="NZ_JAXFJJ010000040.1"/>
</dbReference>
<keyword evidence="17" id="KW-1185">Reference proteome</keyword>
<keyword evidence="3 13" id="KW-1003">Cell membrane</keyword>
<comment type="function">
    <text evidence="13">Component of the F(0) channel, it forms part of the peripheral stalk, linking F(1) to F(0).</text>
</comment>
<sequence>MDASSVPDIASKLFPNFWTWIVQICSTGILLIVFKKYLWRPMLAFFEKRADYIEKNINDSKDMREKAQVYLDEADKQARDAAKQYRTIIDQAKEDANKQKQAILDEANTQARNKLEQARSEIELERAQAQDRMKEDIVDIATQVAEKIMDKKMDEATNDAMVKNFVDEVVH</sequence>
<accession>A0A844FUT2</accession>
<comment type="subcellular location">
    <subcellularLocation>
        <location evidence="13">Cell membrane</location>
        <topology evidence="13">Single-pass membrane protein</topology>
    </subcellularLocation>
    <subcellularLocation>
        <location evidence="12">Endomembrane system</location>
        <topology evidence="12">Single-pass membrane protein</topology>
    </subcellularLocation>
</comment>
<dbReference type="Proteomes" id="UP000442619">
    <property type="component" value="Unassembled WGS sequence"/>
</dbReference>
<keyword evidence="10 13" id="KW-0066">ATP synthesis</keyword>
<evidence type="ECO:0000256" key="14">
    <source>
        <dbReference type="RuleBase" id="RU003848"/>
    </source>
</evidence>
<evidence type="ECO:0000256" key="4">
    <source>
        <dbReference type="ARBA" id="ARBA00022547"/>
    </source>
</evidence>
<evidence type="ECO:0000256" key="5">
    <source>
        <dbReference type="ARBA" id="ARBA00022692"/>
    </source>
</evidence>
<dbReference type="NCBIfam" id="TIGR01144">
    <property type="entry name" value="ATP_synt_b"/>
    <property type="match status" value="1"/>
</dbReference>
<dbReference type="EMBL" id="VUNM01000022">
    <property type="protein sequence ID" value="MST89697.1"/>
    <property type="molecule type" value="Genomic_DNA"/>
</dbReference>
<evidence type="ECO:0000256" key="9">
    <source>
        <dbReference type="ARBA" id="ARBA00023136"/>
    </source>
</evidence>
<reference evidence="16 17" key="1">
    <citation type="submission" date="2019-08" db="EMBL/GenBank/DDBJ databases">
        <title>In-depth cultivation of the pig gut microbiome towards novel bacterial diversity and tailored functional studies.</title>
        <authorList>
            <person name="Wylensek D."/>
            <person name="Hitch T.C.A."/>
            <person name="Clavel T."/>
        </authorList>
    </citation>
    <scope>NUCLEOTIDE SEQUENCE [LARGE SCALE GENOMIC DNA]</scope>
    <source>
        <strain evidence="16 17">CA-Schmier-601-WT-3</strain>
    </source>
</reference>
<evidence type="ECO:0000256" key="15">
    <source>
        <dbReference type="SAM" id="Coils"/>
    </source>
</evidence>
<evidence type="ECO:0000313" key="17">
    <source>
        <dbReference type="Proteomes" id="UP000442619"/>
    </source>
</evidence>
<dbReference type="PANTHER" id="PTHR33445">
    <property type="entry name" value="ATP SYNTHASE SUBUNIT B', CHLOROPLASTIC"/>
    <property type="match status" value="1"/>
</dbReference>
<keyword evidence="6 13" id="KW-0375">Hydrogen ion transport</keyword>
<dbReference type="CDD" id="cd06503">
    <property type="entry name" value="ATP-synt_Fo_b"/>
    <property type="match status" value="1"/>
</dbReference>
<keyword evidence="4 13" id="KW-0138">CF(0)</keyword>
<keyword evidence="2 13" id="KW-0813">Transport</keyword>
<protein>
    <recommendedName>
        <fullName evidence="13">ATP synthase subunit b</fullName>
    </recommendedName>
    <alternativeName>
        <fullName evidence="13">ATP synthase F(0) sector subunit b</fullName>
    </alternativeName>
    <alternativeName>
        <fullName evidence="13">ATPase subunit I</fullName>
    </alternativeName>
    <alternativeName>
        <fullName evidence="13">F-type ATPase subunit b</fullName>
        <shortName evidence="13">F-ATPase subunit b</shortName>
    </alternativeName>
</protein>
<keyword evidence="9 13" id="KW-0472">Membrane</keyword>
<evidence type="ECO:0000313" key="16">
    <source>
        <dbReference type="EMBL" id="MST89697.1"/>
    </source>
</evidence>
<evidence type="ECO:0000256" key="6">
    <source>
        <dbReference type="ARBA" id="ARBA00022781"/>
    </source>
</evidence>
<evidence type="ECO:0000256" key="11">
    <source>
        <dbReference type="ARBA" id="ARBA00025198"/>
    </source>
</evidence>
<keyword evidence="8 13" id="KW-0406">Ion transport</keyword>
<gene>
    <name evidence="13 16" type="primary">atpF</name>
    <name evidence="16" type="ORF">FYJ79_08965</name>
</gene>
<evidence type="ECO:0000256" key="8">
    <source>
        <dbReference type="ARBA" id="ARBA00023065"/>
    </source>
</evidence>
<dbReference type="PANTHER" id="PTHR33445:SF1">
    <property type="entry name" value="ATP SYNTHASE SUBUNIT B"/>
    <property type="match status" value="1"/>
</dbReference>
<evidence type="ECO:0000256" key="13">
    <source>
        <dbReference type="HAMAP-Rule" id="MF_01398"/>
    </source>
</evidence>